<evidence type="ECO:0000256" key="6">
    <source>
        <dbReference type="ARBA" id="ARBA00023136"/>
    </source>
</evidence>
<evidence type="ECO:0000256" key="2">
    <source>
        <dbReference type="ARBA" id="ARBA00006228"/>
    </source>
</evidence>
<feature type="compositionally biased region" description="Gly residues" evidence="7">
    <location>
        <begin position="168"/>
        <end position="180"/>
    </location>
</feature>
<feature type="transmembrane region" description="Helical" evidence="8">
    <location>
        <begin position="12"/>
        <end position="29"/>
    </location>
</feature>
<keyword evidence="6 8" id="KW-0472">Membrane</keyword>
<evidence type="ECO:0000256" key="3">
    <source>
        <dbReference type="ARBA" id="ARBA00022475"/>
    </source>
</evidence>
<name>A0ABY6I1D1_STRPE</name>
<reference evidence="9" key="1">
    <citation type="submission" date="2022-10" db="EMBL/GenBank/DDBJ databases">
        <title>Cytochrome P450 Catalyzes Benzene Ring Formation in the Biosynthesis of Trialkyl-Substituted Aromatic Polyketides.</title>
        <authorList>
            <person name="Zhao E."/>
            <person name="Ge H."/>
        </authorList>
    </citation>
    <scope>NUCLEOTIDE SEQUENCE</scope>
    <source>
        <strain evidence="9">NA0869</strain>
    </source>
</reference>
<comment type="similarity">
    <text evidence="2">Belongs to the CPA3 antiporters (TC 2.A.63) subunit E family.</text>
</comment>
<feature type="compositionally biased region" description="Basic and acidic residues" evidence="7">
    <location>
        <begin position="146"/>
        <end position="163"/>
    </location>
</feature>
<keyword evidence="5 8" id="KW-1133">Transmembrane helix</keyword>
<dbReference type="PANTHER" id="PTHR34584:SF1">
    <property type="entry name" value="NA(+)_H(+) ANTIPORTER SUBUNIT E1"/>
    <property type="match status" value="1"/>
</dbReference>
<evidence type="ECO:0000256" key="7">
    <source>
        <dbReference type="SAM" id="MobiDB-lite"/>
    </source>
</evidence>
<dbReference type="RefSeq" id="WP_264241785.1">
    <property type="nucleotide sequence ID" value="NZ_CP107567.1"/>
</dbReference>
<dbReference type="Pfam" id="PF01899">
    <property type="entry name" value="MNHE"/>
    <property type="match status" value="1"/>
</dbReference>
<gene>
    <name evidence="9" type="ORF">OGH68_03260</name>
</gene>
<evidence type="ECO:0000256" key="5">
    <source>
        <dbReference type="ARBA" id="ARBA00022989"/>
    </source>
</evidence>
<proteinExistence type="inferred from homology"/>
<keyword evidence="3" id="KW-1003">Cell membrane</keyword>
<evidence type="ECO:0000313" key="9">
    <source>
        <dbReference type="EMBL" id="UYQ60579.1"/>
    </source>
</evidence>
<feature type="region of interest" description="Disordered" evidence="7">
    <location>
        <begin position="142"/>
        <end position="180"/>
    </location>
</feature>
<dbReference type="InterPro" id="IPR002758">
    <property type="entry name" value="Cation_antiport_E"/>
</dbReference>
<keyword evidence="10" id="KW-1185">Reference proteome</keyword>
<organism evidence="9 10">
    <name type="scientific">Streptomyces peucetius</name>
    <dbReference type="NCBI Taxonomy" id="1950"/>
    <lineage>
        <taxon>Bacteria</taxon>
        <taxon>Bacillati</taxon>
        <taxon>Actinomycetota</taxon>
        <taxon>Actinomycetes</taxon>
        <taxon>Kitasatosporales</taxon>
        <taxon>Streptomycetaceae</taxon>
        <taxon>Streptomyces</taxon>
    </lineage>
</organism>
<feature type="transmembrane region" description="Helical" evidence="8">
    <location>
        <begin position="35"/>
        <end position="53"/>
    </location>
</feature>
<evidence type="ECO:0000256" key="8">
    <source>
        <dbReference type="SAM" id="Phobius"/>
    </source>
</evidence>
<keyword evidence="4 8" id="KW-0812">Transmembrane</keyword>
<accession>A0ABY6I1D1</accession>
<evidence type="ECO:0000256" key="4">
    <source>
        <dbReference type="ARBA" id="ARBA00022692"/>
    </source>
</evidence>
<evidence type="ECO:0000313" key="10">
    <source>
        <dbReference type="Proteomes" id="UP001163878"/>
    </source>
</evidence>
<sequence>MTRDERRAVGRVSAVCWLWLLWAVLWGSLSPLVVTSGLLMALAVVVAFPLPPVRTSAGRRPVRIVRLLGRLAVDLVRSAATVAWEAVRYGSRTSAAIVEVPLRADTDLLVTTVANLTTLTPGTLVLEIDRGGQTLYVHALPARGTDGPERRRGEVRAVDERVTRTLGRGDGPGAPGGEEE</sequence>
<protein>
    <submittedName>
        <fullName evidence="9">Na+/H+ antiporter subunit E</fullName>
    </submittedName>
</protein>
<evidence type="ECO:0000256" key="1">
    <source>
        <dbReference type="ARBA" id="ARBA00004651"/>
    </source>
</evidence>
<comment type="subcellular location">
    <subcellularLocation>
        <location evidence="1">Cell membrane</location>
        <topology evidence="1">Multi-pass membrane protein</topology>
    </subcellularLocation>
</comment>
<dbReference type="EMBL" id="CP107567">
    <property type="protein sequence ID" value="UYQ60579.1"/>
    <property type="molecule type" value="Genomic_DNA"/>
</dbReference>
<dbReference type="PANTHER" id="PTHR34584">
    <property type="entry name" value="NA(+)/H(+) ANTIPORTER SUBUNIT E1"/>
    <property type="match status" value="1"/>
</dbReference>
<dbReference type="NCBIfam" id="NF006521">
    <property type="entry name" value="PRK08965.1-5"/>
    <property type="match status" value="1"/>
</dbReference>
<dbReference type="Proteomes" id="UP001163878">
    <property type="component" value="Chromosome"/>
</dbReference>